<gene>
    <name evidence="2" type="ORF">C7C46_01635</name>
</gene>
<dbReference type="EMBL" id="PYBW01000007">
    <property type="protein sequence ID" value="PYC88092.1"/>
    <property type="molecule type" value="Genomic_DNA"/>
</dbReference>
<organism evidence="2 3">
    <name type="scientific">Streptomyces tateyamensis</name>
    <dbReference type="NCBI Taxonomy" id="565073"/>
    <lineage>
        <taxon>Bacteria</taxon>
        <taxon>Bacillati</taxon>
        <taxon>Actinomycetota</taxon>
        <taxon>Actinomycetes</taxon>
        <taxon>Kitasatosporales</taxon>
        <taxon>Streptomycetaceae</taxon>
        <taxon>Streptomyces</taxon>
    </lineage>
</organism>
<dbReference type="AlphaFoldDB" id="A0A2V4PSP7"/>
<feature type="region of interest" description="Disordered" evidence="1">
    <location>
        <begin position="198"/>
        <end position="228"/>
    </location>
</feature>
<comment type="caution">
    <text evidence="2">The sequence shown here is derived from an EMBL/GenBank/DDBJ whole genome shotgun (WGS) entry which is preliminary data.</text>
</comment>
<protein>
    <submittedName>
        <fullName evidence="2">Uncharacterized protein</fullName>
    </submittedName>
</protein>
<sequence length="244" mass="26869">MMATVTNSADLCPTRIPGYDGGPFTPHPEFLDEHLFWLAHLGSCARREEAQELLFGPDYEACEEFYHRVWDRADWPIFTVPLAGSHLIHVVYRTFEGDRGIDYLLHHLDWEHAEHLAQDDGHFMGPALSWPELTAAAGTGIPGGATDAPHARLLLMLPALGDDTLPDDGSDRLAAALRARTAVDDPDRLAALLLSEQGQHGPAHWTTSEHGTRVNDGHHSFRNPASHFALPPHRLARVSAALTP</sequence>
<dbReference type="OrthoDB" id="3295168at2"/>
<reference evidence="2 3" key="1">
    <citation type="submission" date="2018-03" db="EMBL/GenBank/DDBJ databases">
        <title>Bioinformatic expansion and discovery of thiopeptide antibiotics.</title>
        <authorList>
            <person name="Schwalen C.J."/>
            <person name="Hudson G.A."/>
            <person name="Mitchell D.A."/>
        </authorList>
    </citation>
    <scope>NUCLEOTIDE SEQUENCE [LARGE SCALE GENOMIC DNA]</scope>
    <source>
        <strain evidence="2 3">ATCC 21389</strain>
    </source>
</reference>
<dbReference type="Proteomes" id="UP000248039">
    <property type="component" value="Unassembled WGS sequence"/>
</dbReference>
<evidence type="ECO:0000313" key="3">
    <source>
        <dbReference type="Proteomes" id="UP000248039"/>
    </source>
</evidence>
<keyword evidence="3" id="KW-1185">Reference proteome</keyword>
<proteinExistence type="predicted"/>
<evidence type="ECO:0000313" key="2">
    <source>
        <dbReference type="EMBL" id="PYC88092.1"/>
    </source>
</evidence>
<evidence type="ECO:0000256" key="1">
    <source>
        <dbReference type="SAM" id="MobiDB-lite"/>
    </source>
</evidence>
<feature type="compositionally biased region" description="Basic and acidic residues" evidence="1">
    <location>
        <begin position="210"/>
        <end position="219"/>
    </location>
</feature>
<name>A0A2V4PSP7_9ACTN</name>
<accession>A0A2V4PSP7</accession>